<sequence length="144" mass="15948">MTTAPTRTTGVDRDARTTRNHRHHPVRSTARRSSTMSTTVAHRQQAEVTLDTQTIEVIAEIEAEVLAPVQAAPVRISWAQADTGLWVANYGGYYGGTVDRQGTHFFVADTFGEYVGDFRSLDEAKSRLAERLHVLLPDVIRPTA</sequence>
<evidence type="ECO:0000256" key="1">
    <source>
        <dbReference type="SAM" id="MobiDB-lite"/>
    </source>
</evidence>
<name>A0ABS5VC82_9MICO</name>
<dbReference type="Proteomes" id="UP001519641">
    <property type="component" value="Unassembled WGS sequence"/>
</dbReference>
<gene>
    <name evidence="2" type="ORF">KK097_04645</name>
</gene>
<accession>A0ABS5VC82</accession>
<keyword evidence="3" id="KW-1185">Reference proteome</keyword>
<evidence type="ECO:0000313" key="3">
    <source>
        <dbReference type="Proteomes" id="UP001519641"/>
    </source>
</evidence>
<proteinExistence type="predicted"/>
<protein>
    <submittedName>
        <fullName evidence="2">Uncharacterized protein</fullName>
    </submittedName>
</protein>
<comment type="caution">
    <text evidence="2">The sequence shown here is derived from an EMBL/GenBank/DDBJ whole genome shotgun (WGS) entry which is preliminary data.</text>
</comment>
<feature type="compositionally biased region" description="Basic residues" evidence="1">
    <location>
        <begin position="18"/>
        <end position="30"/>
    </location>
</feature>
<evidence type="ECO:0000313" key="2">
    <source>
        <dbReference type="EMBL" id="MBT1587099.1"/>
    </source>
</evidence>
<organism evidence="2 3">
    <name type="scientific">Curtobacterium aurantiacum</name>
    <dbReference type="NCBI Taxonomy" id="3236919"/>
    <lineage>
        <taxon>Bacteria</taxon>
        <taxon>Bacillati</taxon>
        <taxon>Actinomycetota</taxon>
        <taxon>Actinomycetes</taxon>
        <taxon>Micrococcales</taxon>
        <taxon>Microbacteriaceae</taxon>
        <taxon>Curtobacterium</taxon>
    </lineage>
</organism>
<reference evidence="2 3" key="1">
    <citation type="submission" date="2021-05" db="EMBL/GenBank/DDBJ databases">
        <title>Whole genome sequence of Curtobacterium flaccumfaciens pv. flaccumfaciens strain CFBP 8819.</title>
        <authorList>
            <person name="Osdaghi E."/>
            <person name="Taghouti G."/>
            <person name="Portier P."/>
            <person name="Fazliarab A."/>
            <person name="Taghavi S.M."/>
            <person name="Briand M."/>
            <person name="Le-Saux M."/>
            <person name="Jacques M.-A."/>
        </authorList>
    </citation>
    <scope>NUCLEOTIDE SEQUENCE [LARGE SCALE GENOMIC DNA]</scope>
    <source>
        <strain evidence="2 3">CFBP 8819</strain>
    </source>
</reference>
<dbReference type="EMBL" id="JAHEWS010000005">
    <property type="protein sequence ID" value="MBT1587099.1"/>
    <property type="molecule type" value="Genomic_DNA"/>
</dbReference>
<feature type="region of interest" description="Disordered" evidence="1">
    <location>
        <begin position="1"/>
        <end position="39"/>
    </location>
</feature>